<proteinExistence type="predicted"/>
<reference evidence="2 3" key="2">
    <citation type="submission" date="2018-06" db="EMBL/GenBank/DDBJ databases">
        <title>Metagenomic assembly of (sub)arctic Cyanobacteria and their associated microbiome from non-axenic cultures.</title>
        <authorList>
            <person name="Baurain D."/>
        </authorList>
    </citation>
    <scope>NUCLEOTIDE SEQUENCE [LARGE SCALE GENOMIC DNA]</scope>
    <source>
        <strain evidence="2">ULC129bin1</strain>
    </source>
</reference>
<dbReference type="Proteomes" id="UP000249354">
    <property type="component" value="Unassembled WGS sequence"/>
</dbReference>
<comment type="caution">
    <text evidence="2">The sequence shown here is derived from an EMBL/GenBank/DDBJ whole genome shotgun (WGS) entry which is preliminary data.</text>
</comment>
<name>A0A2W4U5F2_9CYAN</name>
<reference evidence="3" key="1">
    <citation type="submission" date="2018-04" db="EMBL/GenBank/DDBJ databases">
        <authorList>
            <person name="Cornet L."/>
        </authorList>
    </citation>
    <scope>NUCLEOTIDE SEQUENCE [LARGE SCALE GENOMIC DNA]</scope>
</reference>
<evidence type="ECO:0000313" key="3">
    <source>
        <dbReference type="Proteomes" id="UP000249354"/>
    </source>
</evidence>
<sequence length="77" mass="8392">MTTQKIDIQSVFPTLQELLVAVKEGTEVLLTEGDIPLARLTPVEPPSTRTAGLHQGAIQMSDDFDAPLPDSFWLGDE</sequence>
<protein>
    <submittedName>
        <fullName evidence="2">Toxin-antitoxin (TA) system antitoxin</fullName>
    </submittedName>
</protein>
<feature type="region of interest" description="Disordered" evidence="1">
    <location>
        <begin position="40"/>
        <end position="77"/>
    </location>
</feature>
<dbReference type="EMBL" id="QBMC01000094">
    <property type="protein sequence ID" value="PZO15354.1"/>
    <property type="molecule type" value="Genomic_DNA"/>
</dbReference>
<evidence type="ECO:0000313" key="2">
    <source>
        <dbReference type="EMBL" id="PZO15354.1"/>
    </source>
</evidence>
<evidence type="ECO:0000256" key="1">
    <source>
        <dbReference type="SAM" id="MobiDB-lite"/>
    </source>
</evidence>
<accession>A0A2W4U5F2</accession>
<organism evidence="2 3">
    <name type="scientific">Leptolyngbya foveolarum</name>
    <dbReference type="NCBI Taxonomy" id="47253"/>
    <lineage>
        <taxon>Bacteria</taxon>
        <taxon>Bacillati</taxon>
        <taxon>Cyanobacteriota</taxon>
        <taxon>Cyanophyceae</taxon>
        <taxon>Leptolyngbyales</taxon>
        <taxon>Leptolyngbyaceae</taxon>
        <taxon>Leptolyngbya group</taxon>
        <taxon>Leptolyngbya</taxon>
    </lineage>
</organism>
<dbReference type="AlphaFoldDB" id="A0A2W4U5F2"/>
<gene>
    <name evidence="2" type="ORF">DCF25_13720</name>
</gene>